<protein>
    <recommendedName>
        <fullName evidence="5">F5/8 type C domain-containing protein</fullName>
    </recommendedName>
</protein>
<gene>
    <name evidence="6" type="ORF">WKI299_LOCUS30626</name>
</gene>
<feature type="repeat" description="ANK" evidence="3">
    <location>
        <begin position="230"/>
        <end position="262"/>
    </location>
</feature>
<dbReference type="InterPro" id="IPR008979">
    <property type="entry name" value="Galactose-bd-like_sf"/>
</dbReference>
<feature type="compositionally biased region" description="Polar residues" evidence="4">
    <location>
        <begin position="903"/>
        <end position="917"/>
    </location>
</feature>
<accession>A0A816XZQ3</accession>
<feature type="compositionally biased region" description="Acidic residues" evidence="4">
    <location>
        <begin position="1073"/>
        <end position="1083"/>
    </location>
</feature>
<feature type="compositionally biased region" description="Polar residues" evidence="4">
    <location>
        <begin position="829"/>
        <end position="851"/>
    </location>
</feature>
<feature type="repeat" description="ANK" evidence="3">
    <location>
        <begin position="65"/>
        <end position="97"/>
    </location>
</feature>
<evidence type="ECO:0000313" key="6">
    <source>
        <dbReference type="EMBL" id="CAF2152713.1"/>
    </source>
</evidence>
<dbReference type="SMART" id="SM00248">
    <property type="entry name" value="ANK"/>
    <property type="match status" value="6"/>
</dbReference>
<dbReference type="PROSITE" id="PS50022">
    <property type="entry name" value="FA58C_3"/>
    <property type="match status" value="1"/>
</dbReference>
<feature type="compositionally biased region" description="Acidic residues" evidence="4">
    <location>
        <begin position="1346"/>
        <end position="1358"/>
    </location>
</feature>
<dbReference type="SUPFAM" id="SSF48403">
    <property type="entry name" value="Ankyrin repeat"/>
    <property type="match status" value="1"/>
</dbReference>
<feature type="compositionally biased region" description="Polar residues" evidence="4">
    <location>
        <begin position="1281"/>
        <end position="1301"/>
    </location>
</feature>
<feature type="compositionally biased region" description="Basic and acidic residues" evidence="4">
    <location>
        <begin position="1122"/>
        <end position="1139"/>
    </location>
</feature>
<evidence type="ECO:0000259" key="5">
    <source>
        <dbReference type="PROSITE" id="PS50022"/>
    </source>
</evidence>
<feature type="compositionally biased region" description="Polar residues" evidence="4">
    <location>
        <begin position="1364"/>
        <end position="1378"/>
    </location>
</feature>
<dbReference type="Gene3D" id="1.25.40.20">
    <property type="entry name" value="Ankyrin repeat-containing domain"/>
    <property type="match status" value="2"/>
</dbReference>
<evidence type="ECO:0000256" key="3">
    <source>
        <dbReference type="PROSITE-ProRule" id="PRU00023"/>
    </source>
</evidence>
<dbReference type="Pfam" id="PF12796">
    <property type="entry name" value="Ank_2"/>
    <property type="match status" value="2"/>
</dbReference>
<dbReference type="InterPro" id="IPR002110">
    <property type="entry name" value="Ankyrin_rpt"/>
</dbReference>
<feature type="repeat" description="ANK" evidence="3">
    <location>
        <begin position="98"/>
        <end position="130"/>
    </location>
</feature>
<evidence type="ECO:0000256" key="1">
    <source>
        <dbReference type="ARBA" id="ARBA00022737"/>
    </source>
</evidence>
<feature type="region of interest" description="Disordered" evidence="4">
    <location>
        <begin position="821"/>
        <end position="979"/>
    </location>
</feature>
<feature type="compositionally biased region" description="Polar residues" evidence="4">
    <location>
        <begin position="1501"/>
        <end position="1523"/>
    </location>
</feature>
<dbReference type="EMBL" id="CAJNRF010013902">
    <property type="protein sequence ID" value="CAF2152713.1"/>
    <property type="molecule type" value="Genomic_DNA"/>
</dbReference>
<feature type="compositionally biased region" description="Polar residues" evidence="4">
    <location>
        <begin position="1256"/>
        <end position="1274"/>
    </location>
</feature>
<comment type="caution">
    <text evidence="6">The sequence shown here is derived from an EMBL/GenBank/DDBJ whole genome shotgun (WGS) entry which is preliminary data.</text>
</comment>
<reference evidence="6" key="1">
    <citation type="submission" date="2021-02" db="EMBL/GenBank/DDBJ databases">
        <authorList>
            <person name="Nowell W R."/>
        </authorList>
    </citation>
    <scope>NUCLEOTIDE SEQUENCE</scope>
</reference>
<feature type="compositionally biased region" description="Basic and acidic residues" evidence="4">
    <location>
        <begin position="882"/>
        <end position="902"/>
    </location>
</feature>
<feature type="compositionally biased region" description="Polar residues" evidence="4">
    <location>
        <begin position="1231"/>
        <end position="1241"/>
    </location>
</feature>
<dbReference type="InterPro" id="IPR000421">
    <property type="entry name" value="FA58C"/>
</dbReference>
<dbReference type="Proteomes" id="UP000663856">
    <property type="component" value="Unassembled WGS sequence"/>
</dbReference>
<feature type="region of interest" description="Disordered" evidence="4">
    <location>
        <begin position="744"/>
        <end position="779"/>
    </location>
</feature>
<evidence type="ECO:0000313" key="7">
    <source>
        <dbReference type="Proteomes" id="UP000663856"/>
    </source>
</evidence>
<proteinExistence type="predicted"/>
<feature type="compositionally biased region" description="Polar residues" evidence="4">
    <location>
        <begin position="1756"/>
        <end position="1768"/>
    </location>
</feature>
<feature type="compositionally biased region" description="Polar residues" evidence="4">
    <location>
        <begin position="1578"/>
        <end position="1603"/>
    </location>
</feature>
<dbReference type="SUPFAM" id="SSF49785">
    <property type="entry name" value="Galactose-binding domain-like"/>
    <property type="match status" value="1"/>
</dbReference>
<keyword evidence="1" id="KW-0677">Repeat</keyword>
<dbReference type="Pfam" id="PF00754">
    <property type="entry name" value="F5_F8_type_C"/>
    <property type="match status" value="1"/>
</dbReference>
<feature type="repeat" description="ANK" evidence="3">
    <location>
        <begin position="131"/>
        <end position="166"/>
    </location>
</feature>
<feature type="compositionally biased region" description="Basic and acidic residues" evidence="4">
    <location>
        <begin position="945"/>
        <end position="964"/>
    </location>
</feature>
<feature type="compositionally biased region" description="Basic and acidic residues" evidence="4">
    <location>
        <begin position="1425"/>
        <end position="1435"/>
    </location>
</feature>
<feature type="compositionally biased region" description="Polar residues" evidence="4">
    <location>
        <begin position="1614"/>
        <end position="1632"/>
    </location>
</feature>
<organism evidence="6 7">
    <name type="scientific">Rotaria magnacalcarata</name>
    <dbReference type="NCBI Taxonomy" id="392030"/>
    <lineage>
        <taxon>Eukaryota</taxon>
        <taxon>Metazoa</taxon>
        <taxon>Spiralia</taxon>
        <taxon>Gnathifera</taxon>
        <taxon>Rotifera</taxon>
        <taxon>Eurotatoria</taxon>
        <taxon>Bdelloidea</taxon>
        <taxon>Philodinida</taxon>
        <taxon>Philodinidae</taxon>
        <taxon>Rotaria</taxon>
    </lineage>
</organism>
<feature type="domain" description="F5/8 type C" evidence="5">
    <location>
        <begin position="336"/>
        <end position="476"/>
    </location>
</feature>
<feature type="region of interest" description="Disordered" evidence="4">
    <location>
        <begin position="1756"/>
        <end position="1775"/>
    </location>
</feature>
<dbReference type="Gene3D" id="2.60.120.260">
    <property type="entry name" value="Galactose-binding domain-like"/>
    <property type="match status" value="1"/>
</dbReference>
<feature type="compositionally biased region" description="Basic and acidic residues" evidence="4">
    <location>
        <begin position="1101"/>
        <end position="1114"/>
    </location>
</feature>
<feature type="region of interest" description="Disordered" evidence="4">
    <location>
        <begin position="667"/>
        <end position="687"/>
    </location>
</feature>
<keyword evidence="2 3" id="KW-0040">ANK repeat</keyword>
<feature type="region of interest" description="Disordered" evidence="4">
    <location>
        <begin position="1028"/>
        <end position="1654"/>
    </location>
</feature>
<dbReference type="PROSITE" id="PS50088">
    <property type="entry name" value="ANK_REPEAT"/>
    <property type="match status" value="4"/>
</dbReference>
<name>A0A816XZQ3_9BILA</name>
<dbReference type="PANTHER" id="PTHR24198:SF165">
    <property type="entry name" value="ANKYRIN REPEAT-CONTAINING PROTEIN-RELATED"/>
    <property type="match status" value="1"/>
</dbReference>
<feature type="compositionally biased region" description="Low complexity" evidence="4">
    <location>
        <begin position="1140"/>
        <end position="1151"/>
    </location>
</feature>
<dbReference type="PANTHER" id="PTHR24198">
    <property type="entry name" value="ANKYRIN REPEAT AND PROTEIN KINASE DOMAIN-CONTAINING PROTEIN"/>
    <property type="match status" value="1"/>
</dbReference>
<feature type="compositionally biased region" description="Basic and acidic residues" evidence="4">
    <location>
        <begin position="922"/>
        <end position="931"/>
    </location>
</feature>
<feature type="compositionally biased region" description="Basic and acidic residues" evidence="4">
    <location>
        <begin position="1382"/>
        <end position="1391"/>
    </location>
</feature>
<evidence type="ECO:0000256" key="4">
    <source>
        <dbReference type="SAM" id="MobiDB-lite"/>
    </source>
</evidence>
<dbReference type="PROSITE" id="PS50297">
    <property type="entry name" value="ANK_REP_REGION"/>
    <property type="match status" value="4"/>
</dbReference>
<dbReference type="InterPro" id="IPR036770">
    <property type="entry name" value="Ankyrin_rpt-contain_sf"/>
</dbReference>
<evidence type="ECO:0000256" key="2">
    <source>
        <dbReference type="ARBA" id="ARBA00023043"/>
    </source>
</evidence>
<sequence length="1924" mass="217930">MDYRSDDQQRSQQLLAIVDRGTAEQLFAFLQKFHRKPFQSLADVIRYKGVIDDQIDFINNPGTKYSITPLMIATGKGSYEKLKVLLVHGADPNKQCATGDTALNLAVHRQKYPIVDLLLQYYANPNVYNQSGKTALHRAVMSYPDENAHYIQVLLDARADPNIEDRNQRKPLDEAILANKPGMVEVLLIHDRTLAKRAYRAAIIAARLGHDKCMEILLNYGMDPNISDRTNVTPLHVAVRSLKLATVRLLVVNGADQNIANNRGETAFAIAEHLQPDQQQNFIDALIPPELNEVRKRKNLTSAPLTNAKSTTDRILKGGTPQRTSIDFHTYPTGNDTSYMFPLLRSHSNWTLDSEKYRSPTAENSSVQNLLDISPETYWTCLLARNGWVVFDLKHEYSINGIRIVGCENQSAPRNGRIDVSNSFNGPWLKIIDFTCVLSQGNKNDFYFPSVKTRFIRVHILDNYGGMDIRIKVIGFFGVDMSLVDLLREYKLENSLNTLLANNINDLEILDEQRDAILNSSDKYLDVNDHFRFIHLTQALRSPRLTFLKWSNPPKTTAIAGEKLKTFSVIGDEGVTDRVKLEEKHENSPQATTILMRDLEPIQGHSLVDFPDYTFKYPGRYKIRVISLETPDIHTPWQEIVVGSTLSYSSNLNTSADKHIYLSSTTSFPNNTNTDKTSTPPLHKTPLTTLTKNSRAYISVVYESDSDDNTVGDTYLTPQHTIKDSPYFFPPSKMLRALPVSQFDNDYTMPTDDDYERNNYDNDNSNTKPRKYQLLTPTRNSAISLTPKVYVPATSLPDHTVPQRETITPTKYKLRQARVQLLKDKPPSTELNETNEQTGTPSKHAQPSQNENDNRDSYISGISLQQKPSDYDRRNLQAQPSDPREDKTYQRLSYDKSQDELYNRNSYFPSTPVQQKVSDYYQRTDESEKSSVDSYPYNNPPKLLSPERLDAIETQNRRPQEKKYQPLVPSGQDRAESVNNPNEIKWAKFEYRQSPSASSLNAYEPKQTQMEFVFKAVLEGSDVPKLEIKEAHGSTGQRTPAYSNKLRKDSNSIHSPSATHGKYEKKPNLSKSDDDDDDDDDDDSSTHKLPLAGTPQTTTTRDTHDTVGDREKNRRGSLVHKSLNDEKHDLKNNTKDDSFRPPSSRSPSLSKSPERKSKYYFGEKNQNQLSDEENDVVKYNAFGHNSQYTPGMEKGTEHSTHSGSKKNAAPARQDQSNYYVEPPKFEKHSDAATSTVNNTDNAEGLPALVIKKRPASDQTFLSESPTPTPKNGTLQKLVIPNQKNTNSIPTTPRAESQNSYDSDTDRVNSRDNVINAAYENEHPRNGSQTNREYMNAHDTTHGSTLADDDDDEYSEPEEPGVSSIGKNNPIVSPSNQGRFKSKKETKSKKPTEITVRTTDGRQVYTPGIIPPRPNSTSTTDITDEVTDRAAFEREYTFSQTPDPYSRYNNEEDDEDSDIMARSQDRSRNNSTGTQSEKKSFKNYGTQSEEKPKRNVGIMTHNVPTSNFGNDTQKESTSTQTPNRMQAEPDGPYDESASSRQRKPNLYINTFNRQRVDSRVPSPIVLRAIAPPYEYRAQSRVTPISARSTRTKNSPKNTIETDTSLDGMKPKQHRSTQPEPSPTKDSGTITISPTKRLSKPRSMSSLSSTPNNAKHSTSYVSILKIDDDLPTTPAMNGYRLVPYDSPASSTKRSYRIKPISYEYHDTRYPFKEQTPKPVQERQQISMTLSDEPPNQDDDEELRSDISISVEIDTVNQPDSLSRFGQTNRLPISPKRNRFDNDPPLLHAQENQITPIQTPPVYHIGTENVILQPADDEFTVSFEEHYIYESDLDSETDNNDYIRSSTLKREDLRSKNQTVLLPVLNSHRTYIFEKELIQPNQTRQANANGNFYLATSPTLRSLNSSMQIDDSEIRPLTRIIDSKILA</sequence>